<comment type="caution">
    <text evidence="8">The sequence shown here is derived from an EMBL/GenBank/DDBJ whole genome shotgun (WGS) entry which is preliminary data.</text>
</comment>
<proteinExistence type="inferred from homology"/>
<evidence type="ECO:0000256" key="2">
    <source>
        <dbReference type="ARBA" id="ARBA00009784"/>
    </source>
</evidence>
<keyword evidence="5 7" id="KW-1133">Transmembrane helix</keyword>
<gene>
    <name evidence="8" type="ORF">QLQ15_13065</name>
</gene>
<dbReference type="EMBL" id="JASGBI010000001">
    <property type="protein sequence ID" value="MDI9239835.1"/>
    <property type="molecule type" value="Genomic_DNA"/>
</dbReference>
<keyword evidence="9" id="KW-1185">Reference proteome</keyword>
<protein>
    <recommendedName>
        <fullName evidence="7">UPF0056 membrane protein</fullName>
    </recommendedName>
</protein>
<dbReference type="NCBIfam" id="TIGR00427">
    <property type="entry name" value="NAAT family transporter"/>
    <property type="match status" value="1"/>
</dbReference>
<dbReference type="Proteomes" id="UP001321580">
    <property type="component" value="Unassembled WGS sequence"/>
</dbReference>
<evidence type="ECO:0000256" key="7">
    <source>
        <dbReference type="RuleBase" id="RU362048"/>
    </source>
</evidence>
<dbReference type="PANTHER" id="PTHR33508:SF1">
    <property type="entry name" value="UPF0056 MEMBRANE PROTEIN YHCE"/>
    <property type="match status" value="1"/>
</dbReference>
<name>A0ABT6XI53_9GAMM</name>
<evidence type="ECO:0000256" key="5">
    <source>
        <dbReference type="ARBA" id="ARBA00022989"/>
    </source>
</evidence>
<feature type="transmembrane region" description="Helical" evidence="7">
    <location>
        <begin position="15"/>
        <end position="38"/>
    </location>
</feature>
<evidence type="ECO:0000256" key="3">
    <source>
        <dbReference type="ARBA" id="ARBA00022475"/>
    </source>
</evidence>
<reference evidence="8 9" key="1">
    <citation type="submission" date="2023-05" db="EMBL/GenBank/DDBJ databases">
        <title>Lysobacter sp. strain LF1 Genome sequencing and assembly.</title>
        <authorList>
            <person name="Jung Y."/>
        </authorList>
    </citation>
    <scope>NUCLEOTIDE SEQUENCE [LARGE SCALE GENOMIC DNA]</scope>
    <source>
        <strain evidence="8 9">LF1</strain>
    </source>
</reference>
<dbReference type="PANTHER" id="PTHR33508">
    <property type="entry name" value="UPF0056 MEMBRANE PROTEIN YHCE"/>
    <property type="match status" value="1"/>
</dbReference>
<feature type="transmembrane region" description="Helical" evidence="7">
    <location>
        <begin position="81"/>
        <end position="98"/>
    </location>
</feature>
<dbReference type="InterPro" id="IPR002771">
    <property type="entry name" value="Multi_antbiot-R_MarC"/>
</dbReference>
<evidence type="ECO:0000313" key="9">
    <source>
        <dbReference type="Proteomes" id="UP001321580"/>
    </source>
</evidence>
<keyword evidence="6 7" id="KW-0472">Membrane</keyword>
<dbReference type="Pfam" id="PF01914">
    <property type="entry name" value="MarC"/>
    <property type="match status" value="1"/>
</dbReference>
<comment type="subcellular location">
    <subcellularLocation>
        <location evidence="1 7">Cell membrane</location>
        <topology evidence="1 7">Multi-pass membrane protein</topology>
    </subcellularLocation>
</comment>
<feature type="transmembrane region" description="Helical" evidence="7">
    <location>
        <begin position="127"/>
        <end position="147"/>
    </location>
</feature>
<evidence type="ECO:0000256" key="1">
    <source>
        <dbReference type="ARBA" id="ARBA00004651"/>
    </source>
</evidence>
<evidence type="ECO:0000313" key="8">
    <source>
        <dbReference type="EMBL" id="MDI9239835.1"/>
    </source>
</evidence>
<sequence length="227" mass="24131">MTYADSHLLSFLKDLALIPMTLLPIINPLSSAPVFVAAIRRNPQSATRLARQIAINSWFVIVTSMLIGTYVLQIFGISLPTVRLAGGLLVAAAAWRMLGSNDEDEMRNAAADEARALTNQQIVSRSFFPMTFPLTTGPGTIAAAIALGTEFPMTSPALYLAGAAVSAGGATLVAIVLYYIFKNAAAVLGKLGPVGTMVMVRLMSFILLCIGIQIMWNGWAELNGIKG</sequence>
<evidence type="ECO:0000256" key="4">
    <source>
        <dbReference type="ARBA" id="ARBA00022692"/>
    </source>
</evidence>
<feature type="transmembrane region" description="Helical" evidence="7">
    <location>
        <begin position="159"/>
        <end position="181"/>
    </location>
</feature>
<dbReference type="RefSeq" id="WP_283213200.1">
    <property type="nucleotide sequence ID" value="NZ_JASGBI010000001.1"/>
</dbReference>
<evidence type="ECO:0000256" key="6">
    <source>
        <dbReference type="ARBA" id="ARBA00023136"/>
    </source>
</evidence>
<comment type="similarity">
    <text evidence="2 7">Belongs to the UPF0056 (MarC) family.</text>
</comment>
<feature type="transmembrane region" description="Helical" evidence="7">
    <location>
        <begin position="58"/>
        <end position="75"/>
    </location>
</feature>
<feature type="transmembrane region" description="Helical" evidence="7">
    <location>
        <begin position="193"/>
        <end position="216"/>
    </location>
</feature>
<keyword evidence="4 7" id="KW-0812">Transmembrane</keyword>
<accession>A0ABT6XI53</accession>
<organism evidence="8 9">
    <name type="scientific">Lysobacter stagni</name>
    <dbReference type="NCBI Taxonomy" id="3045172"/>
    <lineage>
        <taxon>Bacteria</taxon>
        <taxon>Pseudomonadati</taxon>
        <taxon>Pseudomonadota</taxon>
        <taxon>Gammaproteobacteria</taxon>
        <taxon>Lysobacterales</taxon>
        <taxon>Lysobacteraceae</taxon>
        <taxon>Lysobacter</taxon>
    </lineage>
</organism>
<keyword evidence="3" id="KW-1003">Cell membrane</keyword>